<evidence type="ECO:0000313" key="1">
    <source>
        <dbReference type="EMBL" id="MEN2991385.1"/>
    </source>
</evidence>
<accession>A0ABU9YS81</accession>
<dbReference type="EMBL" id="JBBKTW010000011">
    <property type="protein sequence ID" value="MEN2991385.1"/>
    <property type="molecule type" value="Genomic_DNA"/>
</dbReference>
<reference evidence="1 2" key="1">
    <citation type="submission" date="2024-03" db="EMBL/GenBank/DDBJ databases">
        <title>High-quality draft genome sequencing of Tistrella sp. BH-R2-4.</title>
        <authorList>
            <person name="Dong C."/>
        </authorList>
    </citation>
    <scope>NUCLEOTIDE SEQUENCE [LARGE SCALE GENOMIC DNA]</scope>
    <source>
        <strain evidence="1 2">BH-R2-4</strain>
    </source>
</reference>
<organism evidence="1 2">
    <name type="scientific">Tistrella arctica</name>
    <dbReference type="NCBI Taxonomy" id="3133430"/>
    <lineage>
        <taxon>Bacteria</taxon>
        <taxon>Pseudomonadati</taxon>
        <taxon>Pseudomonadota</taxon>
        <taxon>Alphaproteobacteria</taxon>
        <taxon>Geminicoccales</taxon>
        <taxon>Geminicoccaceae</taxon>
        <taxon>Tistrella</taxon>
    </lineage>
</organism>
<dbReference type="Proteomes" id="UP001413721">
    <property type="component" value="Unassembled WGS sequence"/>
</dbReference>
<evidence type="ECO:0000313" key="2">
    <source>
        <dbReference type="Proteomes" id="UP001413721"/>
    </source>
</evidence>
<dbReference type="RefSeq" id="WP_345938449.1">
    <property type="nucleotide sequence ID" value="NZ_JBBKTW010000011.1"/>
</dbReference>
<name>A0ABU9YS81_9PROT</name>
<dbReference type="SUPFAM" id="SSF52266">
    <property type="entry name" value="SGNH hydrolase"/>
    <property type="match status" value="1"/>
</dbReference>
<keyword evidence="2" id="KW-1185">Reference proteome</keyword>
<protein>
    <submittedName>
        <fullName evidence="1">Uncharacterized protein</fullName>
    </submittedName>
</protein>
<sequence length="323" mass="35150">MVVALATGMFWLMLAVAGGMIRALPVDTSADRFLDTRAHVARSLYWLCTDVGRRDQMIVLGASGASAYKPADRAALAPTVDQHLIHLPGTRASELAIVVDLLANCLAPERAARTRLAVASLYAVYLPPFKPTDLLTLPRHLAATGAFVEGAEGWQLAPRYADPSTGGVMRFLMRPVMAGRLLLGNLDRYVTRRQMGAVEQQIDRAAARATLIRQVAADSGNPEADPEAAFTQLAQALERWRSRGGQVVLVQSPVAGEVLRAVPAMAMWPRSERALAARHGVAAIDLVHSADDDEFRDGFHARDSAAMLWTERLMRLLDQKPDQ</sequence>
<comment type="caution">
    <text evidence="1">The sequence shown here is derived from an EMBL/GenBank/DDBJ whole genome shotgun (WGS) entry which is preliminary data.</text>
</comment>
<gene>
    <name evidence="1" type="ORF">WG926_23940</name>
</gene>
<proteinExistence type="predicted"/>